<organism evidence="2 3">
    <name type="scientific">Daphnia pulex</name>
    <name type="common">Water flea</name>
    <dbReference type="NCBI Taxonomy" id="6669"/>
    <lineage>
        <taxon>Eukaryota</taxon>
        <taxon>Metazoa</taxon>
        <taxon>Ecdysozoa</taxon>
        <taxon>Arthropoda</taxon>
        <taxon>Crustacea</taxon>
        <taxon>Branchiopoda</taxon>
        <taxon>Diplostraca</taxon>
        <taxon>Cladocera</taxon>
        <taxon>Anomopoda</taxon>
        <taxon>Daphniidae</taxon>
        <taxon>Daphnia</taxon>
    </lineage>
</organism>
<dbReference type="AlphaFoldDB" id="E9GQH2"/>
<dbReference type="EMBL" id="GL732558">
    <property type="protein sequence ID" value="EFX78337.1"/>
    <property type="molecule type" value="Genomic_DNA"/>
</dbReference>
<evidence type="ECO:0000313" key="3">
    <source>
        <dbReference type="Proteomes" id="UP000000305"/>
    </source>
</evidence>
<sequence>MKTIPIQTLTESAAKAANRWSDSRVPIVDPGAGDVGSSSNTPSSQQPGAPDSGGSLSSLAPDRCGKCHQFLFSRTELILLIGSIYYATTTNNISSQQ</sequence>
<evidence type="ECO:0000313" key="2">
    <source>
        <dbReference type="EMBL" id="EFX78337.1"/>
    </source>
</evidence>
<dbReference type="InParanoid" id="E9GQH2"/>
<dbReference type="HOGENOM" id="CLU_2348784_0_0_1"/>
<gene>
    <name evidence="2" type="ORF">DAPPUDRAFT_246430</name>
</gene>
<accession>E9GQH2</accession>
<evidence type="ECO:0000256" key="1">
    <source>
        <dbReference type="SAM" id="MobiDB-lite"/>
    </source>
</evidence>
<keyword evidence="3" id="KW-1185">Reference proteome</keyword>
<reference evidence="2 3" key="1">
    <citation type="journal article" date="2011" name="Science">
        <title>The ecoresponsive genome of Daphnia pulex.</title>
        <authorList>
            <person name="Colbourne J.K."/>
            <person name="Pfrender M.E."/>
            <person name="Gilbert D."/>
            <person name="Thomas W.K."/>
            <person name="Tucker A."/>
            <person name="Oakley T.H."/>
            <person name="Tokishita S."/>
            <person name="Aerts A."/>
            <person name="Arnold G.J."/>
            <person name="Basu M.K."/>
            <person name="Bauer D.J."/>
            <person name="Caceres C.E."/>
            <person name="Carmel L."/>
            <person name="Casola C."/>
            <person name="Choi J.H."/>
            <person name="Detter J.C."/>
            <person name="Dong Q."/>
            <person name="Dusheyko S."/>
            <person name="Eads B.D."/>
            <person name="Frohlich T."/>
            <person name="Geiler-Samerotte K.A."/>
            <person name="Gerlach D."/>
            <person name="Hatcher P."/>
            <person name="Jogdeo S."/>
            <person name="Krijgsveld J."/>
            <person name="Kriventseva E.V."/>
            <person name="Kultz D."/>
            <person name="Laforsch C."/>
            <person name="Lindquist E."/>
            <person name="Lopez J."/>
            <person name="Manak J.R."/>
            <person name="Muller J."/>
            <person name="Pangilinan J."/>
            <person name="Patwardhan R.P."/>
            <person name="Pitluck S."/>
            <person name="Pritham E.J."/>
            <person name="Rechtsteiner A."/>
            <person name="Rho M."/>
            <person name="Rogozin I.B."/>
            <person name="Sakarya O."/>
            <person name="Salamov A."/>
            <person name="Schaack S."/>
            <person name="Shapiro H."/>
            <person name="Shiga Y."/>
            <person name="Skalitzky C."/>
            <person name="Smith Z."/>
            <person name="Souvorov A."/>
            <person name="Sung W."/>
            <person name="Tang Z."/>
            <person name="Tsuchiya D."/>
            <person name="Tu H."/>
            <person name="Vos H."/>
            <person name="Wang M."/>
            <person name="Wolf Y.I."/>
            <person name="Yamagata H."/>
            <person name="Yamada T."/>
            <person name="Ye Y."/>
            <person name="Shaw J.R."/>
            <person name="Andrews J."/>
            <person name="Crease T.J."/>
            <person name="Tang H."/>
            <person name="Lucas S.M."/>
            <person name="Robertson H.M."/>
            <person name="Bork P."/>
            <person name="Koonin E.V."/>
            <person name="Zdobnov E.M."/>
            <person name="Grigoriev I.V."/>
            <person name="Lynch M."/>
            <person name="Boore J.L."/>
        </authorList>
    </citation>
    <scope>NUCLEOTIDE SEQUENCE [LARGE SCALE GENOMIC DNA]</scope>
</reference>
<dbReference type="Proteomes" id="UP000000305">
    <property type="component" value="Unassembled WGS sequence"/>
</dbReference>
<feature type="region of interest" description="Disordered" evidence="1">
    <location>
        <begin position="15"/>
        <end position="58"/>
    </location>
</feature>
<dbReference type="KEGG" id="dpx:DAPPUDRAFT_246430"/>
<name>E9GQH2_DAPPU</name>
<protein>
    <submittedName>
        <fullName evidence="2">Uncharacterized protein</fullName>
    </submittedName>
</protein>
<proteinExistence type="predicted"/>
<feature type="compositionally biased region" description="Polar residues" evidence="1">
    <location>
        <begin position="36"/>
        <end position="47"/>
    </location>
</feature>